<dbReference type="CDD" id="cd03263">
    <property type="entry name" value="ABC_subfamily_A"/>
    <property type="match status" value="2"/>
</dbReference>
<dbReference type="GO" id="GO:0016020">
    <property type="term" value="C:membrane"/>
    <property type="evidence" value="ECO:0007669"/>
    <property type="project" value="UniProtKB-SubCell"/>
</dbReference>
<feature type="transmembrane region" description="Helical" evidence="9">
    <location>
        <begin position="323"/>
        <end position="348"/>
    </location>
</feature>
<comment type="subcellular location">
    <subcellularLocation>
        <location evidence="1">Membrane</location>
        <topology evidence="1">Multi-pass membrane protein</topology>
    </subcellularLocation>
</comment>
<dbReference type="PROSITE" id="PS50893">
    <property type="entry name" value="ABC_TRANSPORTER_2"/>
    <property type="match status" value="2"/>
</dbReference>
<feature type="transmembrane region" description="Helical" evidence="9">
    <location>
        <begin position="1306"/>
        <end position="1332"/>
    </location>
</feature>
<evidence type="ECO:0000256" key="6">
    <source>
        <dbReference type="ARBA" id="ARBA00022840"/>
    </source>
</evidence>
<dbReference type="GO" id="GO:0005524">
    <property type="term" value="F:ATP binding"/>
    <property type="evidence" value="ECO:0007669"/>
    <property type="project" value="UniProtKB-KW"/>
</dbReference>
<dbReference type="PANTHER" id="PTHR19229:SF250">
    <property type="entry name" value="ABC TRANSPORTER DOMAIN-CONTAINING PROTEIN-RELATED"/>
    <property type="match status" value="1"/>
</dbReference>
<dbReference type="SUPFAM" id="SSF52540">
    <property type="entry name" value="P-loop containing nucleoside triphosphate hydrolases"/>
    <property type="match status" value="2"/>
</dbReference>
<dbReference type="Proteomes" id="UP001516400">
    <property type="component" value="Unassembled WGS sequence"/>
</dbReference>
<feature type="transmembrane region" description="Helical" evidence="9">
    <location>
        <begin position="397"/>
        <end position="415"/>
    </location>
</feature>
<keyword evidence="5" id="KW-0547">Nucleotide-binding</keyword>
<feature type="transmembrane region" description="Helical" evidence="9">
    <location>
        <begin position="1203"/>
        <end position="1223"/>
    </location>
</feature>
<sequence length="1701" mass="193729">MRVNISTPVKNLKPHDEIDRKSMSKKWDSFTLLIWKNWILQYRRPFQTVIEILAPVLFSILLVIVRSLVEPTDNETLIFEPFCPTSPLRTNSFSLICDLKEKTKYKRFNISTAANFSNFAILYSPRNDKTERIMSLAHIAELDTIGFNTSEDLVHYYRTNQSILAAIEFGDINSGENVNVKIRFPSELRVPSGLLGGPVDWKTNQLYPIYQLRGPRNPNMTKGGDPSYANELFLAIQQFLTLSLINVQTNSTDFLRRFPYVHISRFPYSKWAEDPLLQALQGFAGLVVMVSFCYTCTNLVKMITNEKEKQLKEAMKMMGLSNWLHWLAWFVKSFSFLIISIILITILLKVKWYSTSDFSVLTYSDPSIILIFFLLYICSIITFCFAISVFFSRANTAATISSVIWFMSYVPYFILRRQYDTLNLSEKLLTSLGMNSAMAYGLQIMLMFEGSGEGSQWRNLFKAGSPDDTLTLGLVFVMLMVDTLLYLLIALYVEAVLPGEFGVPKPWYFFLTKKFWCNEITPNKGIVDDMVTPEHLRGFFEKEPSNLHAGIKIRNLRKVFKGNAAVENLSINMYENQITVLLGHNGAGKTTTMSMLTGMFPPTSGTAIINGYDIRTDMSGVRSSLGLCPQHNILFDELTVKEHLYFYSKLKGKRDEDIQADIRKYISLLELGPKADAMASTLSGGMKRKLCVGIALCGNSKIVMLDEPTAGMDPSARRALWELIQAEKEGRTMLLTTHFMDEADLLGDRIAIMAGGRLKCCGSSFFLKKKYGAGYNLIMEKATSCNPEQVKDLLKKYIPNIEIHSNVGSELNFLLPEENVSVFEDMFKDLEQHHISLGVNSYGVSLTTLEEVFMKVGADHDGTNRSGRIDNGVNNETHTKVNVDEHMFLTGFDLIKNQYWAMLMKKFLSALRSWRLHLIVIMIPVLMIIVTMLLNKAQKQAELPPLSLNLDTYKKQKPLILVESESANDVFKSRYEKLTNVGTFRDVDNLTSEMLHLTSVNPPGVRNHYLTGASFKPGYFLKRPVVTAWFNNDAYHTAPISLGMILNSIYQHEVNDSTRINFVNHPLPFKLSTQFNKITDGDSMGFNISFNLGFSMTFVSAFFIMFYIRERMTKSKHLQFVSGVKVFIYWTTSYAVDLLTFTIIQFATLVTLASFQEEGFRAADDLARIFLLMFLFSYSVLPLMYAMSYFFEIPSTGYTRLSLFGVLAGDMAFLIIQLLKLPVLDLLPLSNTLHWFFLIVPHYSLCTGVLNNYNIYAYNKYCSMYVKSCETRNTSEACWDEVCSLFSQYCCKNHFQWSQPGITSNIVYMFLFGTIVFCLIIMIDYKMFNLILEKLNSRKRKYPVTVPYEDSDVSNEKMKIRNASESQLRQVYTLALKDVTRYYGDFLAVNGLCLGIKEYECFGLLGINGAGKTTTFMMLTGDVKMTYGKAWVKGFSINNQLKNVQKMIGYCPQFDALLDDLTARESLTMFCLLRGIWKGQCNSIAEKLANDFDFSKHLDKQVKELSGGNKRKLSTAIALIGDPPVLYLDEPTTGMDPATKRYLWNALCAVRDSGKCIVLTSHSMEECEALCTKIAIMVNGNFKCLGSTQHLKSKFAEGYTLTIKVRKAEGSHGLEHTATDPIKRFVEMSFKRVQLREEHQELITYYILDTSMAWSTMFGILERGKKELNIEDYSLGQSSLEQVFLTFTKHQQHESPHRQNL</sequence>
<evidence type="ECO:0000256" key="5">
    <source>
        <dbReference type="ARBA" id="ARBA00022741"/>
    </source>
</evidence>
<dbReference type="PROSITE" id="PS00211">
    <property type="entry name" value="ABC_TRANSPORTER_1"/>
    <property type="match status" value="1"/>
</dbReference>
<dbReference type="FunFam" id="3.40.50.300:FF:000298">
    <property type="entry name" value="ATP-binding cassette sub-family A member 12"/>
    <property type="match status" value="1"/>
</dbReference>
<dbReference type="InterPro" id="IPR013525">
    <property type="entry name" value="ABC2_TM"/>
</dbReference>
<evidence type="ECO:0000313" key="11">
    <source>
        <dbReference type="EMBL" id="KAL3284408.1"/>
    </source>
</evidence>
<evidence type="ECO:0000256" key="3">
    <source>
        <dbReference type="ARBA" id="ARBA00022692"/>
    </source>
</evidence>
<keyword evidence="12" id="KW-1185">Reference proteome</keyword>
<feature type="transmembrane region" description="Helical" evidence="9">
    <location>
        <begin position="427"/>
        <end position="448"/>
    </location>
</feature>
<evidence type="ECO:0000256" key="2">
    <source>
        <dbReference type="ARBA" id="ARBA00022448"/>
    </source>
</evidence>
<feature type="transmembrane region" description="Helical" evidence="9">
    <location>
        <begin position="1235"/>
        <end position="1256"/>
    </location>
</feature>
<dbReference type="Pfam" id="PF23321">
    <property type="entry name" value="R1_ABCA1"/>
    <property type="match status" value="1"/>
</dbReference>
<keyword evidence="7 9" id="KW-1133">Transmembrane helix</keyword>
<evidence type="ECO:0000313" key="12">
    <source>
        <dbReference type="Proteomes" id="UP001516400"/>
    </source>
</evidence>
<dbReference type="PANTHER" id="PTHR19229">
    <property type="entry name" value="ATP-BINDING CASSETTE TRANSPORTER SUBFAMILY A ABCA"/>
    <property type="match status" value="1"/>
</dbReference>
<gene>
    <name evidence="11" type="ORF">HHI36_018568</name>
</gene>
<dbReference type="Pfam" id="PF12698">
    <property type="entry name" value="ABC2_membrane_3"/>
    <property type="match status" value="2"/>
</dbReference>
<evidence type="ECO:0000256" key="4">
    <source>
        <dbReference type="ARBA" id="ARBA00022737"/>
    </source>
</evidence>
<dbReference type="InterPro" id="IPR027417">
    <property type="entry name" value="P-loop_NTPase"/>
</dbReference>
<evidence type="ECO:0000259" key="10">
    <source>
        <dbReference type="PROSITE" id="PS50893"/>
    </source>
</evidence>
<keyword evidence="2" id="KW-0813">Transport</keyword>
<name>A0ABD2P100_9CUCU</name>
<keyword evidence="8 9" id="KW-0472">Membrane</keyword>
<dbReference type="InterPro" id="IPR003439">
    <property type="entry name" value="ABC_transporter-like_ATP-bd"/>
</dbReference>
<dbReference type="InterPro" id="IPR017871">
    <property type="entry name" value="ABC_transporter-like_CS"/>
</dbReference>
<feature type="transmembrane region" description="Helical" evidence="9">
    <location>
        <begin position="1088"/>
        <end position="1108"/>
    </location>
</feature>
<feature type="domain" description="ABC transporter" evidence="10">
    <location>
        <begin position="1374"/>
        <end position="1604"/>
    </location>
</feature>
<evidence type="ECO:0000256" key="7">
    <source>
        <dbReference type="ARBA" id="ARBA00022989"/>
    </source>
</evidence>
<dbReference type="FunFam" id="3.40.50.300:FF:000327">
    <property type="entry name" value="ATP-binding cassette sub-family A member 3"/>
    <property type="match status" value="1"/>
</dbReference>
<comment type="caution">
    <text evidence="11">The sequence shown here is derived from an EMBL/GenBank/DDBJ whole genome shotgun (WGS) entry which is preliminary data.</text>
</comment>
<dbReference type="Pfam" id="PF00005">
    <property type="entry name" value="ABC_tran"/>
    <property type="match status" value="2"/>
</dbReference>
<accession>A0ABD2P100</accession>
<evidence type="ECO:0000256" key="8">
    <source>
        <dbReference type="ARBA" id="ARBA00023136"/>
    </source>
</evidence>
<feature type="domain" description="ABC transporter" evidence="10">
    <location>
        <begin position="551"/>
        <end position="780"/>
    </location>
</feature>
<feature type="transmembrane region" description="Helical" evidence="9">
    <location>
        <begin position="914"/>
        <end position="934"/>
    </location>
</feature>
<dbReference type="InterPro" id="IPR003593">
    <property type="entry name" value="AAA+_ATPase"/>
</dbReference>
<reference evidence="11 12" key="1">
    <citation type="journal article" date="2021" name="BMC Biol.">
        <title>Horizontally acquired antibacterial genes associated with adaptive radiation of ladybird beetles.</title>
        <authorList>
            <person name="Li H.S."/>
            <person name="Tang X.F."/>
            <person name="Huang Y.H."/>
            <person name="Xu Z.Y."/>
            <person name="Chen M.L."/>
            <person name="Du X.Y."/>
            <person name="Qiu B.Y."/>
            <person name="Chen P.T."/>
            <person name="Zhang W."/>
            <person name="Slipinski A."/>
            <person name="Escalona H.E."/>
            <person name="Waterhouse R.M."/>
            <person name="Zwick A."/>
            <person name="Pang H."/>
        </authorList>
    </citation>
    <scope>NUCLEOTIDE SEQUENCE [LARGE SCALE GENOMIC DNA]</scope>
    <source>
        <strain evidence="11">SYSU2018</strain>
    </source>
</reference>
<protein>
    <recommendedName>
        <fullName evidence="10">ABC transporter domain-containing protein</fullName>
    </recommendedName>
</protein>
<feature type="transmembrane region" description="Helical" evidence="9">
    <location>
        <begin position="1128"/>
        <end position="1155"/>
    </location>
</feature>
<proteinExistence type="predicted"/>
<keyword evidence="6" id="KW-0067">ATP-binding</keyword>
<feature type="transmembrane region" description="Helical" evidence="9">
    <location>
        <begin position="368"/>
        <end position="390"/>
    </location>
</feature>
<feature type="transmembrane region" description="Helical" evidence="9">
    <location>
        <begin position="1167"/>
        <end position="1191"/>
    </location>
</feature>
<dbReference type="EMBL" id="JABFTP020000165">
    <property type="protein sequence ID" value="KAL3284408.1"/>
    <property type="molecule type" value="Genomic_DNA"/>
</dbReference>
<organism evidence="11 12">
    <name type="scientific">Cryptolaemus montrouzieri</name>
    <dbReference type="NCBI Taxonomy" id="559131"/>
    <lineage>
        <taxon>Eukaryota</taxon>
        <taxon>Metazoa</taxon>
        <taxon>Ecdysozoa</taxon>
        <taxon>Arthropoda</taxon>
        <taxon>Hexapoda</taxon>
        <taxon>Insecta</taxon>
        <taxon>Pterygota</taxon>
        <taxon>Neoptera</taxon>
        <taxon>Endopterygota</taxon>
        <taxon>Coleoptera</taxon>
        <taxon>Polyphaga</taxon>
        <taxon>Cucujiformia</taxon>
        <taxon>Coccinelloidea</taxon>
        <taxon>Coccinellidae</taxon>
        <taxon>Scymninae</taxon>
        <taxon>Scymnini</taxon>
        <taxon>Cryptolaemus</taxon>
    </lineage>
</organism>
<keyword evidence="4" id="KW-0677">Repeat</keyword>
<dbReference type="InterPro" id="IPR056264">
    <property type="entry name" value="R2_ABCA1-4-like"/>
</dbReference>
<dbReference type="SMART" id="SM00382">
    <property type="entry name" value="AAA"/>
    <property type="match status" value="2"/>
</dbReference>
<dbReference type="InterPro" id="IPR026082">
    <property type="entry name" value="ABCA"/>
</dbReference>
<evidence type="ECO:0000256" key="1">
    <source>
        <dbReference type="ARBA" id="ARBA00004141"/>
    </source>
</evidence>
<evidence type="ECO:0000256" key="9">
    <source>
        <dbReference type="SAM" id="Phobius"/>
    </source>
</evidence>
<dbReference type="Gene3D" id="3.40.50.300">
    <property type="entry name" value="P-loop containing nucleotide triphosphate hydrolases"/>
    <property type="match status" value="2"/>
</dbReference>
<feature type="transmembrane region" description="Helical" evidence="9">
    <location>
        <begin position="469"/>
        <end position="493"/>
    </location>
</feature>
<keyword evidence="3 9" id="KW-0812">Transmembrane</keyword>